<feature type="transmembrane region" description="Helical" evidence="1">
    <location>
        <begin position="20"/>
        <end position="38"/>
    </location>
</feature>
<accession>A0A7S9SS30</accession>
<gene>
    <name evidence="2" type="ORF">GECvBN5_gp170c</name>
</gene>
<keyword evidence="1" id="KW-1133">Transmembrane helix</keyword>
<dbReference type="EMBL" id="MW006479">
    <property type="protein sequence ID" value="QPI15186.1"/>
    <property type="molecule type" value="Genomic_DNA"/>
</dbReference>
<evidence type="ECO:0000313" key="2">
    <source>
        <dbReference type="EMBL" id="QPI15186.1"/>
    </source>
</evidence>
<keyword evidence="3" id="KW-1185">Reference proteome</keyword>
<organism evidence="2 3">
    <name type="scientific">Salmonella phage GEC_vB_N5</name>
    <dbReference type="NCBI Taxonomy" id="2777378"/>
    <lineage>
        <taxon>Viruses</taxon>
        <taxon>Duplodnaviria</taxon>
        <taxon>Heunggongvirae</taxon>
        <taxon>Uroviricota</taxon>
        <taxon>Caudoviricetes</taxon>
        <taxon>Demerecviridae</taxon>
        <taxon>Markadamsvirinae</taxon>
        <taxon>Tequintavirus</taxon>
        <taxon>Tequintavirus N5</taxon>
    </lineage>
</organism>
<evidence type="ECO:0000313" key="3">
    <source>
        <dbReference type="Proteomes" id="UP000594606"/>
    </source>
</evidence>
<keyword evidence="1" id="KW-0812">Transmembrane</keyword>
<protein>
    <submittedName>
        <fullName evidence="2">Uncharacterized protein</fullName>
    </submittedName>
</protein>
<keyword evidence="1" id="KW-0472">Membrane</keyword>
<evidence type="ECO:0000256" key="1">
    <source>
        <dbReference type="SAM" id="Phobius"/>
    </source>
</evidence>
<name>A0A7S9SS30_9CAUD</name>
<reference evidence="2 3" key="1">
    <citation type="submission" date="2020-09" db="EMBL/GenBank/DDBJ databases">
        <authorList>
            <person name="Makalatia K."/>
            <person name="Wagemans J."/>
        </authorList>
    </citation>
    <scope>NUCLEOTIDE SEQUENCE [LARGE SCALE GENOMIC DNA]</scope>
</reference>
<proteinExistence type="predicted"/>
<sequence>MSLENSLKYLLSEMDIQLHRVKFFHIALLLCTLIALRYQR</sequence>
<dbReference type="Proteomes" id="UP000594606">
    <property type="component" value="Segment"/>
</dbReference>